<dbReference type="PANTHER" id="PTHR35186:SF4">
    <property type="entry name" value="PRION-INHIBITION AND PROPAGATION HELO DOMAIN-CONTAINING PROTEIN"/>
    <property type="match status" value="1"/>
</dbReference>
<dbReference type="PANTHER" id="PTHR35186">
    <property type="entry name" value="ANK_REP_REGION DOMAIN-CONTAINING PROTEIN"/>
    <property type="match status" value="1"/>
</dbReference>
<proteinExistence type="predicted"/>
<feature type="signal peptide" evidence="1">
    <location>
        <begin position="1"/>
        <end position="28"/>
    </location>
</feature>
<dbReference type="EMBL" id="JBFTWV010000232">
    <property type="protein sequence ID" value="KAL2783482.1"/>
    <property type="molecule type" value="Genomic_DNA"/>
</dbReference>
<keyword evidence="3" id="KW-1185">Reference proteome</keyword>
<gene>
    <name evidence="2" type="ORF">BJX66DRAFT_344884</name>
</gene>
<sequence>MVTGIEATGLALAILPLLVNQLDGYVRGLEKIRSSRRYRLEIRGYRIGLSAQHAILLNTLELFLEDIVDDYDKRQALITDPKGPGWTSPELQQKLVQKLGRNYGIFIETATGLSELLNSLARKLGLRDADRLQVTLTLAALYRCLTPPFANEKQILCPSRKRLNSG</sequence>
<comment type="caution">
    <text evidence="2">The sequence shown here is derived from an EMBL/GenBank/DDBJ whole genome shotgun (WGS) entry which is preliminary data.</text>
</comment>
<accession>A0ABR4FJQ6</accession>
<evidence type="ECO:0000313" key="2">
    <source>
        <dbReference type="EMBL" id="KAL2783482.1"/>
    </source>
</evidence>
<feature type="chain" id="PRO_5045916642" evidence="1">
    <location>
        <begin position="29"/>
        <end position="166"/>
    </location>
</feature>
<reference evidence="2 3" key="1">
    <citation type="submission" date="2024-07" db="EMBL/GenBank/DDBJ databases">
        <title>Section-level genome sequencing and comparative genomics of Aspergillus sections Usti and Cavernicolus.</title>
        <authorList>
            <consortium name="Lawrence Berkeley National Laboratory"/>
            <person name="Nybo J.L."/>
            <person name="Vesth T.C."/>
            <person name="Theobald S."/>
            <person name="Frisvad J.C."/>
            <person name="Larsen T.O."/>
            <person name="Kjaerboelling I."/>
            <person name="Rothschild-Mancinelli K."/>
            <person name="Lyhne E.K."/>
            <person name="Kogle M.E."/>
            <person name="Barry K."/>
            <person name="Clum A."/>
            <person name="Na H."/>
            <person name="Ledsgaard L."/>
            <person name="Lin J."/>
            <person name="Lipzen A."/>
            <person name="Kuo A."/>
            <person name="Riley R."/>
            <person name="Mondo S."/>
            <person name="Labutti K."/>
            <person name="Haridas S."/>
            <person name="Pangalinan J."/>
            <person name="Salamov A.A."/>
            <person name="Simmons B.A."/>
            <person name="Magnuson J.K."/>
            <person name="Chen J."/>
            <person name="Drula E."/>
            <person name="Henrissat B."/>
            <person name="Wiebenga A."/>
            <person name="Lubbers R.J."/>
            <person name="Gomes A.C."/>
            <person name="Makela M.R."/>
            <person name="Stajich J."/>
            <person name="Grigoriev I.V."/>
            <person name="Mortensen U.H."/>
            <person name="De Vries R.P."/>
            <person name="Baker S.E."/>
            <person name="Andersen M.R."/>
        </authorList>
    </citation>
    <scope>NUCLEOTIDE SEQUENCE [LARGE SCALE GENOMIC DNA]</scope>
    <source>
        <strain evidence="2 3">CBS 209.92</strain>
    </source>
</reference>
<keyword evidence="1" id="KW-0732">Signal</keyword>
<evidence type="ECO:0000313" key="3">
    <source>
        <dbReference type="Proteomes" id="UP001610563"/>
    </source>
</evidence>
<evidence type="ECO:0000256" key="1">
    <source>
        <dbReference type="SAM" id="SignalP"/>
    </source>
</evidence>
<protein>
    <submittedName>
        <fullName evidence="2">Uncharacterized protein</fullName>
    </submittedName>
</protein>
<dbReference type="Proteomes" id="UP001610563">
    <property type="component" value="Unassembled WGS sequence"/>
</dbReference>
<organism evidence="2 3">
    <name type="scientific">Aspergillus keveii</name>
    <dbReference type="NCBI Taxonomy" id="714993"/>
    <lineage>
        <taxon>Eukaryota</taxon>
        <taxon>Fungi</taxon>
        <taxon>Dikarya</taxon>
        <taxon>Ascomycota</taxon>
        <taxon>Pezizomycotina</taxon>
        <taxon>Eurotiomycetes</taxon>
        <taxon>Eurotiomycetidae</taxon>
        <taxon>Eurotiales</taxon>
        <taxon>Aspergillaceae</taxon>
        <taxon>Aspergillus</taxon>
        <taxon>Aspergillus subgen. Nidulantes</taxon>
    </lineage>
</organism>
<name>A0ABR4FJQ6_9EURO</name>